<dbReference type="EMBL" id="JBFOLJ010000100">
    <property type="protein sequence ID" value="KAL2455721.1"/>
    <property type="molecule type" value="Genomic_DNA"/>
</dbReference>
<dbReference type="InterPro" id="IPR031563">
    <property type="entry name" value="MOT1/MOT2"/>
</dbReference>
<sequence>MPAKLVLGLVLGSSLVKILDQFPAGVIWVLLLFAGIKLAMCSRDIWEQILFTIRIRILEFRVELSFERLDPTSNGRNFKYVVAKLAEKLGSHCCCRAARQPQCGCRAIRPAWQPHVVVVGDQIVVAVIV</sequence>
<dbReference type="PANTHER" id="PTHR31970:SF0">
    <property type="entry name" value="MOLYBDATE TRANSPORTER 1"/>
    <property type="match status" value="1"/>
</dbReference>
<proteinExistence type="predicted"/>
<name>A0ABD1NVX7_9LAMI</name>
<dbReference type="PANTHER" id="PTHR31970">
    <property type="match status" value="1"/>
</dbReference>
<evidence type="ECO:0000256" key="1">
    <source>
        <dbReference type="SAM" id="Phobius"/>
    </source>
</evidence>
<protein>
    <submittedName>
        <fullName evidence="2">Molybdate transporter 1-like</fullName>
    </submittedName>
</protein>
<gene>
    <name evidence="2" type="ORF">Fot_57331</name>
</gene>
<keyword evidence="1" id="KW-1133">Transmembrane helix</keyword>
<reference evidence="3" key="1">
    <citation type="submission" date="2024-07" db="EMBL/GenBank/DDBJ databases">
        <title>Two chromosome-level genome assemblies of Korean endemic species Abeliophyllum distichum and Forsythia ovata (Oleaceae).</title>
        <authorList>
            <person name="Jang H."/>
        </authorList>
    </citation>
    <scope>NUCLEOTIDE SEQUENCE [LARGE SCALE GENOMIC DNA]</scope>
</reference>
<comment type="caution">
    <text evidence="2">The sequence shown here is derived from an EMBL/GenBank/DDBJ whole genome shotgun (WGS) entry which is preliminary data.</text>
</comment>
<organism evidence="2 3">
    <name type="scientific">Forsythia ovata</name>
    <dbReference type="NCBI Taxonomy" id="205694"/>
    <lineage>
        <taxon>Eukaryota</taxon>
        <taxon>Viridiplantae</taxon>
        <taxon>Streptophyta</taxon>
        <taxon>Embryophyta</taxon>
        <taxon>Tracheophyta</taxon>
        <taxon>Spermatophyta</taxon>
        <taxon>Magnoliopsida</taxon>
        <taxon>eudicotyledons</taxon>
        <taxon>Gunneridae</taxon>
        <taxon>Pentapetalae</taxon>
        <taxon>asterids</taxon>
        <taxon>lamiids</taxon>
        <taxon>Lamiales</taxon>
        <taxon>Oleaceae</taxon>
        <taxon>Forsythieae</taxon>
        <taxon>Forsythia</taxon>
    </lineage>
</organism>
<dbReference type="AlphaFoldDB" id="A0ABD1NVX7"/>
<evidence type="ECO:0000313" key="2">
    <source>
        <dbReference type="EMBL" id="KAL2455721.1"/>
    </source>
</evidence>
<keyword evidence="1" id="KW-0812">Transmembrane</keyword>
<feature type="transmembrane region" description="Helical" evidence="1">
    <location>
        <begin position="26"/>
        <end position="46"/>
    </location>
</feature>
<keyword evidence="3" id="KW-1185">Reference proteome</keyword>
<keyword evidence="1" id="KW-0472">Membrane</keyword>
<evidence type="ECO:0000313" key="3">
    <source>
        <dbReference type="Proteomes" id="UP001604277"/>
    </source>
</evidence>
<dbReference type="Proteomes" id="UP001604277">
    <property type="component" value="Unassembled WGS sequence"/>
</dbReference>
<accession>A0ABD1NVX7</accession>